<dbReference type="InterPro" id="IPR016024">
    <property type="entry name" value="ARM-type_fold"/>
</dbReference>
<dbReference type="Pfam" id="PF16804">
    <property type="entry name" value="DUF5071"/>
    <property type="match status" value="1"/>
</dbReference>
<dbReference type="SUPFAM" id="SSF48371">
    <property type="entry name" value="ARM repeat"/>
    <property type="match status" value="1"/>
</dbReference>
<sequence length="145" mass="16418">MERDLTWIAKVVPDFDLSRIPSDLHEFIPADKTDLEAVTALKASLYERLRPILPVLLTWMQDLNWPVAQALVPVLASIGAHLVKDLEPILHSEDEMWKYWILTCLVDTPDGALAKALQPALQKIEPGESEDIRAIISSIRTRHFT</sequence>
<protein>
    <recommendedName>
        <fullName evidence="1">DUF5071 domain-containing protein</fullName>
    </recommendedName>
</protein>
<reference evidence="3 4" key="1">
    <citation type="submission" date="2016-09" db="EMBL/GenBank/DDBJ databases">
        <title>Rhizobium oryziradicis sp. nov., isolated from the root of rice.</title>
        <authorList>
            <person name="Zhao J."/>
            <person name="Zhang X."/>
        </authorList>
    </citation>
    <scope>NUCLEOTIDE SEQUENCE [LARGE SCALE GENOMIC DNA]</scope>
    <source>
        <strain evidence="3 4">14971</strain>
    </source>
</reference>
<evidence type="ECO:0000313" key="4">
    <source>
        <dbReference type="Proteomes" id="UP000185598"/>
    </source>
</evidence>
<dbReference type="EMBL" id="JACIED010000001">
    <property type="protein sequence ID" value="MBB4006490.1"/>
    <property type="molecule type" value="Genomic_DNA"/>
</dbReference>
<dbReference type="CDD" id="cd11743">
    <property type="entry name" value="Cthe_2751_like"/>
    <property type="match status" value="1"/>
</dbReference>
<dbReference type="OrthoDB" id="1846249at2"/>
<evidence type="ECO:0000259" key="1">
    <source>
        <dbReference type="Pfam" id="PF16804"/>
    </source>
</evidence>
<evidence type="ECO:0000313" key="3">
    <source>
        <dbReference type="EMBL" id="OLP49427.1"/>
    </source>
</evidence>
<dbReference type="AlphaFoldDB" id="A0A1Q9A4M5"/>
<gene>
    <name evidence="3" type="ORF">BJF91_20525</name>
    <name evidence="2" type="ORF">GGQ71_000726</name>
</gene>
<feature type="domain" description="DUF5071" evidence="1">
    <location>
        <begin position="28"/>
        <end position="125"/>
    </location>
</feature>
<accession>A0A1Q9A4M5</accession>
<dbReference type="Proteomes" id="UP000544107">
    <property type="component" value="Unassembled WGS sequence"/>
</dbReference>
<dbReference type="InterPro" id="IPR038692">
    <property type="entry name" value="Cthe_2751_sf"/>
</dbReference>
<dbReference type="STRING" id="887144.BJF91_20525"/>
<evidence type="ECO:0000313" key="5">
    <source>
        <dbReference type="Proteomes" id="UP000544107"/>
    </source>
</evidence>
<proteinExistence type="predicted"/>
<dbReference type="Gene3D" id="1.25.40.750">
    <property type="entry name" value="Domain of unknown function DUF5071"/>
    <property type="match status" value="1"/>
</dbReference>
<name>A0A1Q9A4M5_9HYPH</name>
<organism evidence="3 4">
    <name type="scientific">Allorhizobium taibaishanense</name>
    <dbReference type="NCBI Taxonomy" id="887144"/>
    <lineage>
        <taxon>Bacteria</taxon>
        <taxon>Pseudomonadati</taxon>
        <taxon>Pseudomonadota</taxon>
        <taxon>Alphaproteobacteria</taxon>
        <taxon>Hyphomicrobiales</taxon>
        <taxon>Rhizobiaceae</taxon>
        <taxon>Rhizobium/Agrobacterium group</taxon>
        <taxon>Allorhizobium</taxon>
    </lineage>
</organism>
<dbReference type="Proteomes" id="UP000185598">
    <property type="component" value="Unassembled WGS sequence"/>
</dbReference>
<dbReference type="EMBL" id="MKIN01000022">
    <property type="protein sequence ID" value="OLP49427.1"/>
    <property type="molecule type" value="Genomic_DNA"/>
</dbReference>
<evidence type="ECO:0000313" key="2">
    <source>
        <dbReference type="EMBL" id="MBB4006490.1"/>
    </source>
</evidence>
<keyword evidence="4" id="KW-1185">Reference proteome</keyword>
<dbReference type="InterPro" id="IPR031837">
    <property type="entry name" value="DUF5071"/>
</dbReference>
<comment type="caution">
    <text evidence="3">The sequence shown here is derived from an EMBL/GenBank/DDBJ whole genome shotgun (WGS) entry which is preliminary data.</text>
</comment>
<dbReference type="RefSeq" id="WP_075615217.1">
    <property type="nucleotide sequence ID" value="NZ_JACIED010000001.1"/>
</dbReference>
<reference evidence="2 5" key="2">
    <citation type="submission" date="2020-08" db="EMBL/GenBank/DDBJ databases">
        <title>Genomic Encyclopedia of Type Strains, Phase IV (KMG-IV): sequencing the most valuable type-strain genomes for metagenomic binning, comparative biology and taxonomic classification.</title>
        <authorList>
            <person name="Goeker M."/>
        </authorList>
    </citation>
    <scope>NUCLEOTIDE SEQUENCE [LARGE SCALE GENOMIC DNA]</scope>
    <source>
        <strain evidence="2 5">DSM 100021</strain>
    </source>
</reference>